<dbReference type="InterPro" id="IPR016181">
    <property type="entry name" value="Acyl_CoA_acyltransferase"/>
</dbReference>
<reference evidence="3" key="1">
    <citation type="submission" date="2020-02" db="EMBL/GenBank/DDBJ databases">
        <authorList>
            <person name="Meier V. D."/>
        </authorList>
    </citation>
    <scope>NUCLEOTIDE SEQUENCE</scope>
    <source>
        <strain evidence="3">AVDCRST_MAG07</strain>
    </source>
</reference>
<dbReference type="AlphaFoldDB" id="A0A6J4M5Q0"/>
<dbReference type="PANTHER" id="PTHR31435:SF10">
    <property type="entry name" value="BSR4717 PROTEIN"/>
    <property type="match status" value="1"/>
</dbReference>
<dbReference type="PROSITE" id="PS51729">
    <property type="entry name" value="GNAT_YJDJ"/>
    <property type="match status" value="1"/>
</dbReference>
<feature type="domain" description="N-acetyltransferase" evidence="2">
    <location>
        <begin position="5"/>
        <end position="91"/>
    </location>
</feature>
<dbReference type="SUPFAM" id="SSF55729">
    <property type="entry name" value="Acyl-CoA N-acyltransferases (Nat)"/>
    <property type="match status" value="1"/>
</dbReference>
<dbReference type="PANTHER" id="PTHR31435">
    <property type="entry name" value="PROTEIN NATD1"/>
    <property type="match status" value="1"/>
</dbReference>
<dbReference type="InterPro" id="IPR031165">
    <property type="entry name" value="GNAT_YJDJ"/>
</dbReference>
<dbReference type="InterPro" id="IPR045057">
    <property type="entry name" value="Gcn5-rel_NAT"/>
</dbReference>
<dbReference type="InterPro" id="IPR000182">
    <property type="entry name" value="GNAT_dom"/>
</dbReference>
<sequence length="104" mass="11279">MADVIDVPDAKRFEIRVDGEVAGFVTYRQMPDGLAMVHTEIAPRFEGQGLGSELAEGALGAARDAGAAVLPYCPFLRSYVQRHPEWVPLVPQAHREEFGLADAG</sequence>
<dbReference type="Gene3D" id="3.40.630.30">
    <property type="match status" value="1"/>
</dbReference>
<dbReference type="PROSITE" id="PS51186">
    <property type="entry name" value="GNAT"/>
    <property type="match status" value="1"/>
</dbReference>
<protein>
    <submittedName>
        <fullName evidence="3">Uncharacterized protein</fullName>
    </submittedName>
</protein>
<dbReference type="GO" id="GO:0016747">
    <property type="term" value="F:acyltransferase activity, transferring groups other than amino-acyl groups"/>
    <property type="evidence" value="ECO:0007669"/>
    <property type="project" value="InterPro"/>
</dbReference>
<evidence type="ECO:0000259" key="2">
    <source>
        <dbReference type="PROSITE" id="PS51729"/>
    </source>
</evidence>
<accession>A0A6J4M5Q0</accession>
<proteinExistence type="predicted"/>
<name>A0A6J4M5Q0_9ACTN</name>
<evidence type="ECO:0000259" key="1">
    <source>
        <dbReference type="PROSITE" id="PS51186"/>
    </source>
</evidence>
<feature type="domain" description="N-acetyltransferase" evidence="1">
    <location>
        <begin position="1"/>
        <end position="104"/>
    </location>
</feature>
<dbReference type="Pfam" id="PF14542">
    <property type="entry name" value="Acetyltransf_CG"/>
    <property type="match status" value="1"/>
</dbReference>
<dbReference type="CDD" id="cd04301">
    <property type="entry name" value="NAT_SF"/>
    <property type="match status" value="1"/>
</dbReference>
<gene>
    <name evidence="3" type="ORF">AVDCRST_MAG07-2982</name>
</gene>
<dbReference type="EMBL" id="CADCUB010000143">
    <property type="protein sequence ID" value="CAA9350650.1"/>
    <property type="molecule type" value="Genomic_DNA"/>
</dbReference>
<organism evidence="3">
    <name type="scientific">uncultured Frankineae bacterium</name>
    <dbReference type="NCBI Taxonomy" id="437475"/>
    <lineage>
        <taxon>Bacteria</taxon>
        <taxon>Bacillati</taxon>
        <taxon>Actinomycetota</taxon>
        <taxon>Actinomycetes</taxon>
        <taxon>Frankiales</taxon>
        <taxon>environmental samples</taxon>
    </lineage>
</organism>
<evidence type="ECO:0000313" key="3">
    <source>
        <dbReference type="EMBL" id="CAA9350650.1"/>
    </source>
</evidence>